<feature type="modified residue" description="4-aspartylphosphate" evidence="5 7">
    <location>
        <position position="58"/>
    </location>
</feature>
<dbReference type="AlphaFoldDB" id="A0A385SHI5"/>
<dbReference type="CDD" id="cd16432">
    <property type="entry name" value="CheB_Rec"/>
    <property type="match status" value="1"/>
</dbReference>
<keyword evidence="3 5" id="KW-0378">Hydrolase</keyword>
<comment type="catalytic activity">
    <reaction evidence="4 5">
        <text>[protein]-L-glutamate 5-O-methyl ester + H2O = L-glutamyl-[protein] + methanol + H(+)</text>
        <dbReference type="Rhea" id="RHEA:23236"/>
        <dbReference type="Rhea" id="RHEA-COMP:10208"/>
        <dbReference type="Rhea" id="RHEA-COMP:10311"/>
        <dbReference type="ChEBI" id="CHEBI:15377"/>
        <dbReference type="ChEBI" id="CHEBI:15378"/>
        <dbReference type="ChEBI" id="CHEBI:17790"/>
        <dbReference type="ChEBI" id="CHEBI:29973"/>
        <dbReference type="ChEBI" id="CHEBI:82795"/>
        <dbReference type="EC" id="3.1.1.61"/>
    </reaction>
</comment>
<dbReference type="Gene3D" id="3.40.50.180">
    <property type="entry name" value="Methylesterase CheB, C-terminal domain"/>
    <property type="match status" value="1"/>
</dbReference>
<feature type="domain" description="CheB-type methylesterase" evidence="9">
    <location>
        <begin position="154"/>
        <end position="346"/>
    </location>
</feature>
<dbReference type="Pfam" id="PF01339">
    <property type="entry name" value="CheB_methylest"/>
    <property type="match status" value="1"/>
</dbReference>
<feature type="active site" evidence="5 6">
    <location>
        <position position="166"/>
    </location>
</feature>
<keyword evidence="2 5" id="KW-0145">Chemotaxis</keyword>
<evidence type="ECO:0000259" key="9">
    <source>
        <dbReference type="PROSITE" id="PS50122"/>
    </source>
</evidence>
<dbReference type="NCBIfam" id="NF001965">
    <property type="entry name" value="PRK00742.1"/>
    <property type="match status" value="1"/>
</dbReference>
<dbReference type="Gene3D" id="3.40.50.2300">
    <property type="match status" value="1"/>
</dbReference>
<dbReference type="PANTHER" id="PTHR42872:SF6">
    <property type="entry name" value="PROTEIN-GLUTAMATE METHYLESTERASE_PROTEIN-GLUTAMINE GLUTAMINASE"/>
    <property type="match status" value="1"/>
</dbReference>
<dbReference type="InterPro" id="IPR001789">
    <property type="entry name" value="Sig_transdc_resp-reg_receiver"/>
</dbReference>
<protein>
    <recommendedName>
        <fullName evidence="5">Protein-glutamate methylesterase/protein-glutamine glutaminase</fullName>
        <ecNumber evidence="5">3.1.1.61</ecNumber>
        <ecNumber evidence="5">3.5.1.44</ecNumber>
    </recommendedName>
</protein>
<dbReference type="Pfam" id="PF00072">
    <property type="entry name" value="Response_reg"/>
    <property type="match status" value="1"/>
</dbReference>
<dbReference type="Proteomes" id="UP000266183">
    <property type="component" value="Chromosome"/>
</dbReference>
<dbReference type="GO" id="GO:0008168">
    <property type="term" value="F:methyltransferase activity"/>
    <property type="evidence" value="ECO:0007669"/>
    <property type="project" value="UniProtKB-KW"/>
</dbReference>
<dbReference type="InterPro" id="IPR011006">
    <property type="entry name" value="CheY-like_superfamily"/>
</dbReference>
<keyword evidence="10" id="KW-0489">Methyltransferase</keyword>
<comment type="catalytic activity">
    <reaction evidence="5">
        <text>L-glutaminyl-[protein] + H2O = L-glutamyl-[protein] + NH4(+)</text>
        <dbReference type="Rhea" id="RHEA:16441"/>
        <dbReference type="Rhea" id="RHEA-COMP:10207"/>
        <dbReference type="Rhea" id="RHEA-COMP:10208"/>
        <dbReference type="ChEBI" id="CHEBI:15377"/>
        <dbReference type="ChEBI" id="CHEBI:28938"/>
        <dbReference type="ChEBI" id="CHEBI:29973"/>
        <dbReference type="ChEBI" id="CHEBI:30011"/>
        <dbReference type="EC" id="3.5.1.44"/>
    </reaction>
</comment>
<dbReference type="InterPro" id="IPR008248">
    <property type="entry name" value="CheB-like"/>
</dbReference>
<dbReference type="HAMAP" id="MF_00099">
    <property type="entry name" value="CheB_chemtxs"/>
    <property type="match status" value="1"/>
</dbReference>
<sequence length="346" mass="37769">MAVTRIRTVLIDDSAFMRKVIGDMLNGDESIELVGVAANGQQGAAMALELKVDVVVTDMVMPGYDGLYVINAIMESSPKPIILLSSLEKTDSRIFDALKHGAFEFIDKPTGMEQLRVGDYRLLDLIKEASRIDCTLLREKQKAHANSHVHSFGKALNYEIIVIGASTGGPGAVEAIINNLPKNLEIPVVIVQHMPTRFLETFTERLNENSPLPVRLARKGEAVKGGVIYIAPGESNMRIEKNHLTKAPMVTFTSRKYNEFNYPSVDCLFESVAETYGKHSIGVVLTGMGKDGTMGLLKIKEKGGYTIAQDEESSVVFGMPKAAIERGAVKQVVSLKQIPGFIVSCL</sequence>
<dbReference type="KEGG" id="chk:D4L85_03725"/>
<keyword evidence="11" id="KW-1185">Reference proteome</keyword>
<proteinExistence type="inferred from homology"/>
<dbReference type="RefSeq" id="WP_119753050.1">
    <property type="nucleotide sequence ID" value="NZ_CP032382.1"/>
</dbReference>
<evidence type="ECO:0000256" key="3">
    <source>
        <dbReference type="ARBA" id="ARBA00022801"/>
    </source>
</evidence>
<dbReference type="PROSITE" id="PS50122">
    <property type="entry name" value="CHEB"/>
    <property type="match status" value="1"/>
</dbReference>
<dbReference type="GO" id="GO:0000156">
    <property type="term" value="F:phosphorelay response regulator activity"/>
    <property type="evidence" value="ECO:0007669"/>
    <property type="project" value="InterPro"/>
</dbReference>
<evidence type="ECO:0000256" key="1">
    <source>
        <dbReference type="ARBA" id="ARBA00022490"/>
    </source>
</evidence>
<evidence type="ECO:0000313" key="11">
    <source>
        <dbReference type="Proteomes" id="UP000266183"/>
    </source>
</evidence>
<dbReference type="GO" id="GO:0006935">
    <property type="term" value="P:chemotaxis"/>
    <property type="evidence" value="ECO:0007669"/>
    <property type="project" value="UniProtKB-UniRule"/>
</dbReference>
<evidence type="ECO:0000256" key="7">
    <source>
        <dbReference type="PROSITE-ProRule" id="PRU00169"/>
    </source>
</evidence>
<keyword evidence="10" id="KW-0808">Transferase</keyword>
<dbReference type="OrthoDB" id="1524092at2"/>
<feature type="domain" description="Response regulatory" evidence="8">
    <location>
        <begin position="7"/>
        <end position="123"/>
    </location>
</feature>
<dbReference type="PROSITE" id="PS50110">
    <property type="entry name" value="RESPONSE_REGULATORY"/>
    <property type="match status" value="1"/>
</dbReference>
<reference evidence="11" key="1">
    <citation type="submission" date="2018-09" db="EMBL/GenBank/DDBJ databases">
        <title>Chryseolinea sp. KIS68-18 isolated from soil.</title>
        <authorList>
            <person name="Weon H.-Y."/>
            <person name="Kwon S.-W."/>
            <person name="Lee S.A."/>
        </authorList>
    </citation>
    <scope>NUCLEOTIDE SEQUENCE [LARGE SCALE GENOMIC DNA]</scope>
    <source>
        <strain evidence="11">KIS68-18</strain>
    </source>
</reference>
<organism evidence="10 11">
    <name type="scientific">Chryseolinea soli</name>
    <dbReference type="NCBI Taxonomy" id="2321403"/>
    <lineage>
        <taxon>Bacteria</taxon>
        <taxon>Pseudomonadati</taxon>
        <taxon>Bacteroidota</taxon>
        <taxon>Cytophagia</taxon>
        <taxon>Cytophagales</taxon>
        <taxon>Fulvivirgaceae</taxon>
        <taxon>Chryseolinea</taxon>
    </lineage>
</organism>
<keyword evidence="5 7" id="KW-0597">Phosphoprotein</keyword>
<feature type="active site" evidence="5 6">
    <location>
        <position position="193"/>
    </location>
</feature>
<feature type="active site" evidence="5 6">
    <location>
        <position position="291"/>
    </location>
</feature>
<dbReference type="PIRSF" id="PIRSF000876">
    <property type="entry name" value="RR_chemtxs_CheB"/>
    <property type="match status" value="1"/>
</dbReference>
<dbReference type="EMBL" id="CP032382">
    <property type="protein sequence ID" value="AYB29737.1"/>
    <property type="molecule type" value="Genomic_DNA"/>
</dbReference>
<dbReference type="GO" id="GO:0050568">
    <property type="term" value="F:protein-glutamine glutaminase activity"/>
    <property type="evidence" value="ECO:0007669"/>
    <property type="project" value="UniProtKB-UniRule"/>
</dbReference>
<dbReference type="InterPro" id="IPR000673">
    <property type="entry name" value="Sig_transdc_resp-reg_Me-estase"/>
</dbReference>
<dbReference type="SMART" id="SM00448">
    <property type="entry name" value="REC"/>
    <property type="match status" value="1"/>
</dbReference>
<dbReference type="InterPro" id="IPR035909">
    <property type="entry name" value="CheB_C"/>
</dbReference>
<accession>A0A385SHI5</accession>
<evidence type="ECO:0000256" key="5">
    <source>
        <dbReference type="HAMAP-Rule" id="MF_00099"/>
    </source>
</evidence>
<dbReference type="CDD" id="cd17541">
    <property type="entry name" value="REC_CheB-like"/>
    <property type="match status" value="1"/>
</dbReference>
<dbReference type="SUPFAM" id="SSF52738">
    <property type="entry name" value="Methylesterase CheB, C-terminal domain"/>
    <property type="match status" value="1"/>
</dbReference>
<comment type="function">
    <text evidence="5">Involved in chemotaxis. Part of a chemotaxis signal transduction system that modulates chemotaxis in response to various stimuli. Catalyzes the demethylation of specific methylglutamate residues introduced into the chemoreceptors (methyl-accepting chemotaxis proteins or MCP) by CheR. Also mediates the irreversible deamidation of specific glutamine residues to glutamic acid.</text>
</comment>
<evidence type="ECO:0000259" key="8">
    <source>
        <dbReference type="PROSITE" id="PS50110"/>
    </source>
</evidence>
<evidence type="ECO:0000256" key="4">
    <source>
        <dbReference type="ARBA" id="ARBA00048267"/>
    </source>
</evidence>
<dbReference type="SUPFAM" id="SSF52172">
    <property type="entry name" value="CheY-like"/>
    <property type="match status" value="1"/>
</dbReference>
<gene>
    <name evidence="5 10" type="primary">cheB</name>
    <name evidence="10" type="ORF">D4L85_03725</name>
</gene>
<dbReference type="EC" id="3.5.1.44" evidence="5"/>
<name>A0A385SHI5_9BACT</name>
<evidence type="ECO:0000256" key="6">
    <source>
        <dbReference type="PROSITE-ProRule" id="PRU00050"/>
    </source>
</evidence>
<evidence type="ECO:0000313" key="10">
    <source>
        <dbReference type="EMBL" id="AYB29737.1"/>
    </source>
</evidence>
<dbReference type="GO" id="GO:0005737">
    <property type="term" value="C:cytoplasm"/>
    <property type="evidence" value="ECO:0007669"/>
    <property type="project" value="UniProtKB-SubCell"/>
</dbReference>
<dbReference type="EC" id="3.1.1.61" evidence="5"/>
<comment type="subcellular location">
    <subcellularLocation>
        <location evidence="5">Cytoplasm</location>
    </subcellularLocation>
</comment>
<comment type="domain">
    <text evidence="5">Contains a C-terminal catalytic domain, and an N-terminal region which modulates catalytic activity.</text>
</comment>
<evidence type="ECO:0000256" key="2">
    <source>
        <dbReference type="ARBA" id="ARBA00022500"/>
    </source>
</evidence>
<dbReference type="GO" id="GO:0008984">
    <property type="term" value="F:protein-glutamate methylesterase activity"/>
    <property type="evidence" value="ECO:0007669"/>
    <property type="project" value="UniProtKB-UniRule"/>
</dbReference>
<comment type="similarity">
    <text evidence="5">Belongs to the CheB family.</text>
</comment>
<dbReference type="GO" id="GO:0032259">
    <property type="term" value="P:methylation"/>
    <property type="evidence" value="ECO:0007669"/>
    <property type="project" value="UniProtKB-KW"/>
</dbReference>
<dbReference type="PANTHER" id="PTHR42872">
    <property type="entry name" value="PROTEIN-GLUTAMATE METHYLESTERASE/PROTEIN-GLUTAMINE GLUTAMINASE"/>
    <property type="match status" value="1"/>
</dbReference>
<keyword evidence="1 5" id="KW-0963">Cytoplasm</keyword>
<comment type="PTM">
    <text evidence="5">Phosphorylated by CheA. Phosphorylation of the N-terminal regulatory domain activates the methylesterase activity.</text>
</comment>